<dbReference type="Proteomes" id="UP001523230">
    <property type="component" value="Unassembled WGS sequence"/>
</dbReference>
<evidence type="ECO:0000313" key="5">
    <source>
        <dbReference type="Proteomes" id="UP001523230"/>
    </source>
</evidence>
<evidence type="ECO:0000313" key="4">
    <source>
        <dbReference type="EMBL" id="MCM2466127.1"/>
    </source>
</evidence>
<dbReference type="EMBL" id="QFDM01000002">
    <property type="protein sequence ID" value="MCM2466127.1"/>
    <property type="molecule type" value="Genomic_DNA"/>
</dbReference>
<dbReference type="RefSeq" id="WP_250987390.1">
    <property type="nucleotide sequence ID" value="NZ_QFDM01000002.1"/>
</dbReference>
<evidence type="ECO:0000259" key="2">
    <source>
        <dbReference type="Pfam" id="PF22518"/>
    </source>
</evidence>
<dbReference type="Pfam" id="PF22515">
    <property type="entry name" value="DUF6996"/>
    <property type="match status" value="1"/>
</dbReference>
<evidence type="ECO:0000259" key="3">
    <source>
        <dbReference type="Pfam" id="PF23871"/>
    </source>
</evidence>
<feature type="domain" description="DUF6997" evidence="2">
    <location>
        <begin position="107"/>
        <end position="252"/>
    </location>
</feature>
<comment type="caution">
    <text evidence="4">The sequence shown here is derived from an EMBL/GenBank/DDBJ whole genome shotgun (WGS) entry which is preliminary data.</text>
</comment>
<accession>A0ABD4TFF5</accession>
<dbReference type="AlphaFoldDB" id="A0ABD4TFF5"/>
<proteinExistence type="predicted"/>
<evidence type="ECO:0008006" key="6">
    <source>
        <dbReference type="Google" id="ProtNLM"/>
    </source>
</evidence>
<dbReference type="Pfam" id="PF22518">
    <property type="entry name" value="DUF6997"/>
    <property type="match status" value="1"/>
</dbReference>
<organism evidence="4 5">
    <name type="scientific">Methanoculleus oceani</name>
    <dbReference type="NCBI Taxonomy" id="2184756"/>
    <lineage>
        <taxon>Archaea</taxon>
        <taxon>Methanobacteriati</taxon>
        <taxon>Methanobacteriota</taxon>
        <taxon>Stenosarchaea group</taxon>
        <taxon>Methanomicrobia</taxon>
        <taxon>Methanomicrobiales</taxon>
        <taxon>Methanomicrobiaceae</taxon>
        <taxon>Methanoculleus</taxon>
    </lineage>
</organism>
<sequence length="434" mass="50314">MTTKGDEAWNKVFQSLNLLNTIESEGFVQISATTLKEIGQREPRLMAKQDTLNSRPEIFKRQHLSILPIKNGEYIIYRDNKGQSYFKYDSSFYGIPIEIYDPCPDSEILESLSIGSISSEFQAIDYANLVSLLKTFTNESQLYLTIRGKLRSGNFNLHLPDNDKQIEVDGVQIEVDSGYEGNNGIYLIEAKIGKRDDFHIRQLYYPWKDWSQKTDKPIIPIFFVYSNGIFYLTKFRFGKDFGDLQILESRSFSIDEDPVLSVNFEELMDSIVVDTSESESVPFPQANDLDKIIDIITSFSEDLKTKEQISEYFEFDERQGDYYANAAIYLGLLSRDTDNYGSFALTDLGKAMKRCSNRRCRNRQLLTQLLKRSSFRSTILLVKRLGFNPTNIDLDDVARIIRDNSPRYNHTTSRRRASTVKSWMKWICENIRFE</sequence>
<dbReference type="InterPro" id="IPR055650">
    <property type="entry name" value="DUF7226"/>
</dbReference>
<protein>
    <recommendedName>
        <fullName evidence="6">Transcriptional regulator</fullName>
    </recommendedName>
</protein>
<evidence type="ECO:0000259" key="1">
    <source>
        <dbReference type="Pfam" id="PF22515"/>
    </source>
</evidence>
<keyword evidence="5" id="KW-1185">Reference proteome</keyword>
<gene>
    <name evidence="4" type="ORF">DIC75_07325</name>
</gene>
<dbReference type="InterPro" id="IPR054265">
    <property type="entry name" value="DUF6996"/>
</dbReference>
<feature type="domain" description="DUF7226" evidence="3">
    <location>
        <begin position="291"/>
        <end position="431"/>
    </location>
</feature>
<reference evidence="4 5" key="1">
    <citation type="submission" date="2018-05" db="EMBL/GenBank/DDBJ databases">
        <title>Isolation and characterization of genus Methanoculleus species and their viruses from deep sea marine sediment offshore southwestern Taiwan.</title>
        <authorList>
            <person name="Wei W.-H."/>
            <person name="Chen W.-C."/>
            <person name="Lai M.-C."/>
            <person name="Chen S.-C."/>
        </authorList>
    </citation>
    <scope>NUCLEOTIDE SEQUENCE [LARGE SCALE GENOMIC DNA]</scope>
    <source>
        <strain evidence="4 5">CWC-02</strain>
    </source>
</reference>
<name>A0ABD4TFF5_9EURY</name>
<feature type="domain" description="DUF6996" evidence="1">
    <location>
        <begin position="6"/>
        <end position="76"/>
    </location>
</feature>
<dbReference type="Pfam" id="PF23871">
    <property type="entry name" value="DUF7226"/>
    <property type="match status" value="1"/>
</dbReference>
<dbReference type="InterPro" id="IPR054266">
    <property type="entry name" value="DUF6997"/>
</dbReference>